<dbReference type="HOGENOM" id="CLU_031618_1_7_6"/>
<dbReference type="Gene3D" id="3.40.250.10">
    <property type="entry name" value="Rhodanese-like domain"/>
    <property type="match status" value="2"/>
</dbReference>
<reference evidence="3 4" key="1">
    <citation type="submission" date="2013-10" db="EMBL/GenBank/DDBJ databases">
        <title>The Genome Sequence of Acinetobacter nectaris CIP 110549.</title>
        <authorList>
            <consortium name="The Broad Institute Genomics Platform"/>
            <consortium name="The Broad Institute Genome Sequencing Center for Infectious Disease"/>
            <person name="Cerqueira G."/>
            <person name="Feldgarden M."/>
            <person name="Courvalin P."/>
            <person name="Grillot-Courvalin C."/>
            <person name="Clermont D."/>
            <person name="Rocha E."/>
            <person name="Yoon E.-J."/>
            <person name="Nemec A."/>
            <person name="Young S.K."/>
            <person name="Zeng Q."/>
            <person name="Gargeya S."/>
            <person name="Fitzgerald M."/>
            <person name="Abouelleil A."/>
            <person name="Alvarado L."/>
            <person name="Berlin A.M."/>
            <person name="Chapman S.B."/>
            <person name="Gainer-Dewar J."/>
            <person name="Goldberg J."/>
            <person name="Gnerre S."/>
            <person name="Griggs A."/>
            <person name="Gujja S."/>
            <person name="Hansen M."/>
            <person name="Howarth C."/>
            <person name="Imamovic A."/>
            <person name="Ireland A."/>
            <person name="Larimer J."/>
            <person name="McCowan C."/>
            <person name="Murphy C."/>
            <person name="Pearson M."/>
            <person name="Poon T.W."/>
            <person name="Priest M."/>
            <person name="Roberts A."/>
            <person name="Saif S."/>
            <person name="Shea T."/>
            <person name="Sykes S."/>
            <person name="Wortman J."/>
            <person name="Nusbaum C."/>
            <person name="Birren B."/>
        </authorList>
    </citation>
    <scope>NUCLEOTIDE SEQUENCE [LARGE SCALE GENOMIC DNA]</scope>
    <source>
        <strain evidence="3 4">CIP 110549</strain>
    </source>
</reference>
<dbReference type="SUPFAM" id="SSF52821">
    <property type="entry name" value="Rhodanese/Cell cycle control phosphatase"/>
    <property type="match status" value="2"/>
</dbReference>
<dbReference type="PROSITE" id="PS50206">
    <property type="entry name" value="RHODANESE_3"/>
    <property type="match status" value="2"/>
</dbReference>
<dbReference type="InterPro" id="IPR001763">
    <property type="entry name" value="Rhodanese-like_dom"/>
</dbReference>
<dbReference type="Pfam" id="PF00581">
    <property type="entry name" value="Rhodanese"/>
    <property type="match status" value="2"/>
</dbReference>
<dbReference type="EMBL" id="AYER01000006">
    <property type="protein sequence ID" value="ESK38806.1"/>
    <property type="molecule type" value="Genomic_DNA"/>
</dbReference>
<dbReference type="RefSeq" id="WP_023273245.1">
    <property type="nucleotide sequence ID" value="NZ_KI530723.1"/>
</dbReference>
<evidence type="ECO:0000313" key="3">
    <source>
        <dbReference type="EMBL" id="ESK38806.1"/>
    </source>
</evidence>
<sequence length="282" mass="32205">MTTPDLPFGLLIEAEELVSYLGHPKLRIVDLTRPSVYEQLHIPHAIHVKPQQLVQQQGTASGYLPDEQQLQALVDYLQLSPEHHVVAYDDEGGGWASRLLWNLHCIGFHNTSLLNGGIHAWLGAGLPTSDVIENIERTSHLIPAQIKEQEKYQISYTDLKQHVEKQDVQIWDSRTFDEYTGKRLAARKGGHIPNAYHFEWSSALNRENRLKLHSFDHIKKSLQHVGFNLDQPVVVYCQAHHRSALAYFVGRLLNWDIRAYDGAWSEWGNMSDSPIVMGERPL</sequence>
<dbReference type="PANTHER" id="PTHR43855">
    <property type="entry name" value="THIOSULFATE SULFURTRANSFERASE"/>
    <property type="match status" value="1"/>
</dbReference>
<keyword evidence="1" id="KW-0677">Repeat</keyword>
<organism evidence="3 4">
    <name type="scientific">Acinetobacter nectaris CIP 110549</name>
    <dbReference type="NCBI Taxonomy" id="1392540"/>
    <lineage>
        <taxon>Bacteria</taxon>
        <taxon>Pseudomonadati</taxon>
        <taxon>Pseudomonadota</taxon>
        <taxon>Gammaproteobacteria</taxon>
        <taxon>Moraxellales</taxon>
        <taxon>Moraxellaceae</taxon>
        <taxon>Acinetobacter</taxon>
    </lineage>
</organism>
<feature type="domain" description="Rhodanese" evidence="2">
    <location>
        <begin position="22"/>
        <end position="130"/>
    </location>
</feature>
<dbReference type="PANTHER" id="PTHR43855:SF1">
    <property type="entry name" value="THIOSULFATE SULFURTRANSFERASE"/>
    <property type="match status" value="1"/>
</dbReference>
<evidence type="ECO:0000256" key="1">
    <source>
        <dbReference type="ARBA" id="ARBA00022737"/>
    </source>
</evidence>
<dbReference type="AlphaFoldDB" id="V2TLU1"/>
<feature type="domain" description="Rhodanese" evidence="2">
    <location>
        <begin position="164"/>
        <end position="276"/>
    </location>
</feature>
<evidence type="ECO:0000313" key="4">
    <source>
        <dbReference type="Proteomes" id="UP000023785"/>
    </source>
</evidence>
<dbReference type="CDD" id="cd01448">
    <property type="entry name" value="TST_Repeat_1"/>
    <property type="match status" value="1"/>
</dbReference>
<proteinExistence type="predicted"/>
<dbReference type="Proteomes" id="UP000023785">
    <property type="component" value="Unassembled WGS sequence"/>
</dbReference>
<dbReference type="OrthoDB" id="9781034at2"/>
<dbReference type="CDD" id="cd01449">
    <property type="entry name" value="TST_Repeat_2"/>
    <property type="match status" value="1"/>
</dbReference>
<dbReference type="InterPro" id="IPR036873">
    <property type="entry name" value="Rhodanese-like_dom_sf"/>
</dbReference>
<dbReference type="SMART" id="SM00450">
    <property type="entry name" value="RHOD"/>
    <property type="match status" value="2"/>
</dbReference>
<dbReference type="InterPro" id="IPR051126">
    <property type="entry name" value="Thiosulfate_sulfurtransferase"/>
</dbReference>
<name>V2TLU1_9GAMM</name>
<accession>V2TLU1</accession>
<keyword evidence="4" id="KW-1185">Reference proteome</keyword>
<dbReference type="eggNOG" id="COG2897">
    <property type="taxonomic scope" value="Bacteria"/>
</dbReference>
<dbReference type="STRING" id="1392540.P256_01625"/>
<dbReference type="PATRIC" id="fig|1392540.3.peg.1574"/>
<gene>
    <name evidence="3" type="ORF">P256_01625</name>
</gene>
<evidence type="ECO:0000259" key="2">
    <source>
        <dbReference type="PROSITE" id="PS50206"/>
    </source>
</evidence>
<comment type="caution">
    <text evidence="3">The sequence shown here is derived from an EMBL/GenBank/DDBJ whole genome shotgun (WGS) entry which is preliminary data.</text>
</comment>
<protein>
    <recommendedName>
        <fullName evidence="2">Rhodanese domain-containing protein</fullName>
    </recommendedName>
</protein>